<keyword evidence="9" id="KW-0479">Metal-binding</keyword>
<dbReference type="CDD" id="cd04048">
    <property type="entry name" value="C2A_Copine"/>
    <property type="match status" value="1"/>
</dbReference>
<evidence type="ECO:0000313" key="25">
    <source>
        <dbReference type="Proteomes" id="UP001162480"/>
    </source>
</evidence>
<dbReference type="InterPro" id="IPR003598">
    <property type="entry name" value="Ig_sub2"/>
</dbReference>
<dbReference type="InterPro" id="IPR035892">
    <property type="entry name" value="C2_domain_sf"/>
</dbReference>
<dbReference type="SMART" id="SM00327">
    <property type="entry name" value="VWA"/>
    <property type="match status" value="1"/>
</dbReference>
<evidence type="ECO:0000256" key="4">
    <source>
        <dbReference type="ARBA" id="ARBA00004496"/>
    </source>
</evidence>
<comment type="function">
    <text evidence="15">Calcium-dependent phospholipid-binding protein that plays a role in ERBB2-mediated tumor cell migration in response to growth factor heregulin stimulation.</text>
</comment>
<keyword evidence="8" id="KW-0597">Phosphoprotein</keyword>
<dbReference type="AlphaFoldDB" id="A0AA36BPE9"/>
<feature type="domain" description="Immunoglobulin V-set" evidence="21">
    <location>
        <begin position="798"/>
        <end position="868"/>
    </location>
</feature>
<evidence type="ECO:0000256" key="5">
    <source>
        <dbReference type="ARBA" id="ARBA00009048"/>
    </source>
</evidence>
<dbReference type="GO" id="GO:0005886">
    <property type="term" value="C:plasma membrane"/>
    <property type="evidence" value="ECO:0007669"/>
    <property type="project" value="UniProtKB-SubCell"/>
</dbReference>
<evidence type="ECO:0000256" key="3">
    <source>
        <dbReference type="ARBA" id="ARBA00004246"/>
    </source>
</evidence>
<keyword evidence="25" id="KW-1185">Reference proteome</keyword>
<dbReference type="InterPro" id="IPR037768">
    <property type="entry name" value="C2B_Copine"/>
</dbReference>
<dbReference type="InterPro" id="IPR000008">
    <property type="entry name" value="C2_dom"/>
</dbReference>
<keyword evidence="6" id="KW-1003">Cell membrane</keyword>
<feature type="domain" description="C2" evidence="19">
    <location>
        <begin position="44"/>
        <end position="149"/>
    </location>
</feature>
<feature type="domain" description="C2" evidence="19">
    <location>
        <begin position="175"/>
        <end position="281"/>
    </location>
</feature>
<sequence>MRLKSRCAFIVNLIRSIFSEVKNIMSLYPNVPAQAPPAQECASQVEIRIHCKDLVNKDVTSKSDPCAALYLFEGAKWSEIGRTEKINNNLNPQFSTAIGMKYYFETVQKIKICVYDVDNATSTLDDDDFLGSFECTLGQLVSGGPLTKKLVNQKGKPYEKSFITVSAEEVTEKTELVQLSFKAKKLDDKDFFGKSDPFLEFSRQNSDGSWQVVHRTEVVKNNLNPTWKKFELTSHALCKGNKQAPIRINCYDWDSDGSHDMIGCCEMTLTEMMKANSSNEVVKLCIHPKNAAKKKSSGSIILYACKVSILPSFLNYIMAGTNINFTVGVDFTGSNGDPNDVNSLHYIHPERPNDYMQAILSVGQVCEDYDTDKFFPALGFGAKLPPTFEVFHEFAINFNPQNPFCEGIHGVLTAYQNCIRQIQLWGPTNVAPIIRHVAKFAFAAQNEEATKGAAAYFILLLLTDGVITDMNDTVEAIIEASSLPMSLIIVGIGNADFTNMNFLDGDEGVLKSKSGKKAHRDIVQFVPFRSFVRSSSAELARNVLAERNMSHFNLILLFFSTIFINTSYGQEPSIVDDILPDIKRIGETGMLNCTVARLGTNAVTWSFSNSNQLLSRGEVINVENKEIEGLKRFEIRKHGSSDRITFTLIVRFLQEDDAGRYICSIETVGSSPENYPKKYGFITVLSPPKISLSMTTTRVELKLGGSKILMCNSSGIPSPNITWVRTNGELLPNLKYSNKNPVLKLTNVRSEDQGVYRCVADNTVRPPDHLDVRVYIISPPMVSYVQDTVGQAQNGKYSAVLECKVSSYPDAVLSWYKKKSRGREKLTDTDKYEIQKLQSSNLRLGETWYKLKVKNVQANDYGTYYCVGANTEGEQETQIILFETAECQGPNCPSPTGSVSTLKVYKSILFILGVCYILLIPDITFVL</sequence>
<dbReference type="PANTHER" id="PTHR10857:SF102">
    <property type="entry name" value="C2 DOMAIN-CONTAINING PROTEIN"/>
    <property type="match status" value="1"/>
</dbReference>
<keyword evidence="12" id="KW-0965">Cell junction</keyword>
<evidence type="ECO:0000313" key="24">
    <source>
        <dbReference type="EMBL" id="CAI9737714.1"/>
    </source>
</evidence>
<feature type="domain" description="Immunoglobulin subtype 2" evidence="22">
    <location>
        <begin position="584"/>
        <end position="670"/>
    </location>
</feature>
<dbReference type="InterPro" id="IPR036465">
    <property type="entry name" value="vWFA_dom_sf"/>
</dbReference>
<dbReference type="GO" id="GO:0046872">
    <property type="term" value="F:metal ion binding"/>
    <property type="evidence" value="ECO:0007669"/>
    <property type="project" value="UniProtKB-KW"/>
</dbReference>
<dbReference type="SUPFAM" id="SSF48726">
    <property type="entry name" value="Immunoglobulin"/>
    <property type="match status" value="3"/>
</dbReference>
<dbReference type="InterPro" id="IPR036179">
    <property type="entry name" value="Ig-like_dom_sf"/>
</dbReference>
<evidence type="ECO:0000256" key="9">
    <source>
        <dbReference type="ARBA" id="ARBA00022723"/>
    </source>
</evidence>
<dbReference type="GO" id="GO:0005544">
    <property type="term" value="F:calcium-dependent phospholipid binding"/>
    <property type="evidence" value="ECO:0007669"/>
    <property type="project" value="InterPro"/>
</dbReference>
<dbReference type="GO" id="GO:0005737">
    <property type="term" value="C:cytoplasm"/>
    <property type="evidence" value="ECO:0007669"/>
    <property type="project" value="UniProtKB-SubCell"/>
</dbReference>
<dbReference type="InterPro" id="IPR013106">
    <property type="entry name" value="Ig_V-set"/>
</dbReference>
<comment type="subunit">
    <text evidence="16">Monomer. Interacts with ERBB2 (preferentially with the tyrosine phosphorylated form); this interaction occurs at the cell membrane and is increased in a growth factor heregulin-dependent manner. Interacts with SHC1; this interaction may mediate the binding of CPNE3 with ERBB2. Interacts with RACK1.</text>
</comment>
<feature type="domain" description="Immunoglobulin V-set" evidence="21">
    <location>
        <begin position="588"/>
        <end position="665"/>
    </location>
</feature>
<dbReference type="Pfam" id="PF13927">
    <property type="entry name" value="Ig_3"/>
    <property type="match status" value="1"/>
</dbReference>
<evidence type="ECO:0000256" key="1">
    <source>
        <dbReference type="ARBA" id="ARBA00004123"/>
    </source>
</evidence>
<dbReference type="Pfam" id="PF00168">
    <property type="entry name" value="C2"/>
    <property type="match status" value="2"/>
</dbReference>
<keyword evidence="7" id="KW-0963">Cytoplasm</keyword>
<evidence type="ECO:0000259" key="20">
    <source>
        <dbReference type="SMART" id="SM00327"/>
    </source>
</evidence>
<evidence type="ECO:0000256" key="11">
    <source>
        <dbReference type="ARBA" id="ARBA00022837"/>
    </source>
</evidence>
<evidence type="ECO:0000256" key="6">
    <source>
        <dbReference type="ARBA" id="ARBA00022475"/>
    </source>
</evidence>
<dbReference type="Pfam" id="PF07679">
    <property type="entry name" value="I-set"/>
    <property type="match status" value="1"/>
</dbReference>
<dbReference type="Pfam" id="PF07002">
    <property type="entry name" value="Copine"/>
    <property type="match status" value="1"/>
</dbReference>
<feature type="domain" description="Immunoglobulin V-set" evidence="21">
    <location>
        <begin position="706"/>
        <end position="760"/>
    </location>
</feature>
<evidence type="ECO:0000259" key="21">
    <source>
        <dbReference type="SMART" id="SM00406"/>
    </source>
</evidence>
<organism evidence="24 25">
    <name type="scientific">Octopus vulgaris</name>
    <name type="common">Common octopus</name>
    <dbReference type="NCBI Taxonomy" id="6645"/>
    <lineage>
        <taxon>Eukaryota</taxon>
        <taxon>Metazoa</taxon>
        <taxon>Spiralia</taxon>
        <taxon>Lophotrochozoa</taxon>
        <taxon>Mollusca</taxon>
        <taxon>Cephalopoda</taxon>
        <taxon>Coleoidea</taxon>
        <taxon>Octopodiformes</taxon>
        <taxon>Octopoda</taxon>
        <taxon>Incirrata</taxon>
        <taxon>Octopodidae</taxon>
        <taxon>Octopus</taxon>
    </lineage>
</organism>
<keyword evidence="14" id="KW-0539">Nucleus</keyword>
<dbReference type="Gene3D" id="2.60.40.150">
    <property type="entry name" value="C2 domain"/>
    <property type="match status" value="2"/>
</dbReference>
<keyword evidence="13" id="KW-0472">Membrane</keyword>
<evidence type="ECO:0000256" key="14">
    <source>
        <dbReference type="ARBA" id="ARBA00023242"/>
    </source>
</evidence>
<feature type="domain" description="Immunoglobulin" evidence="23">
    <location>
        <begin position="785"/>
        <end position="882"/>
    </location>
</feature>
<feature type="domain" description="Immunoglobulin" evidence="23">
    <location>
        <begin position="578"/>
        <end position="687"/>
    </location>
</feature>
<dbReference type="InterPro" id="IPR013151">
    <property type="entry name" value="Immunoglobulin_dom"/>
</dbReference>
<reference evidence="24" key="1">
    <citation type="submission" date="2023-08" db="EMBL/GenBank/DDBJ databases">
        <authorList>
            <person name="Alioto T."/>
            <person name="Alioto T."/>
            <person name="Gomez Garrido J."/>
        </authorList>
    </citation>
    <scope>NUCLEOTIDE SEQUENCE</scope>
</reference>
<dbReference type="Pfam" id="PF00047">
    <property type="entry name" value="ig"/>
    <property type="match status" value="1"/>
</dbReference>
<evidence type="ECO:0000256" key="15">
    <source>
        <dbReference type="ARBA" id="ARBA00058857"/>
    </source>
</evidence>
<dbReference type="GO" id="GO:0005925">
    <property type="term" value="C:focal adhesion"/>
    <property type="evidence" value="ECO:0007669"/>
    <property type="project" value="UniProtKB-SubCell"/>
</dbReference>
<evidence type="ECO:0000256" key="2">
    <source>
        <dbReference type="ARBA" id="ARBA00004236"/>
    </source>
</evidence>
<name>A0AA36BPE9_OCTVU</name>
<dbReference type="InterPro" id="IPR045052">
    <property type="entry name" value="Copine"/>
</dbReference>
<evidence type="ECO:0000259" key="22">
    <source>
        <dbReference type="SMART" id="SM00408"/>
    </source>
</evidence>
<dbReference type="InterPro" id="IPR002035">
    <property type="entry name" value="VWF_A"/>
</dbReference>
<dbReference type="Proteomes" id="UP001162480">
    <property type="component" value="Chromosome 20"/>
</dbReference>
<dbReference type="SMART" id="SM00239">
    <property type="entry name" value="C2"/>
    <property type="match status" value="2"/>
</dbReference>
<comment type="similarity">
    <text evidence="5">Belongs to the copine family.</text>
</comment>
<dbReference type="EMBL" id="OX597833">
    <property type="protein sequence ID" value="CAI9737714.1"/>
    <property type="molecule type" value="Genomic_DNA"/>
</dbReference>
<feature type="domain" description="Immunoglobulin subtype 2" evidence="22">
    <location>
        <begin position="702"/>
        <end position="765"/>
    </location>
</feature>
<feature type="domain" description="VWFA" evidence="20">
    <location>
        <begin position="322"/>
        <end position="522"/>
    </location>
</feature>
<dbReference type="FunFam" id="2.60.40.150:FF:000042">
    <property type="entry name" value="Copine 3"/>
    <property type="match status" value="1"/>
</dbReference>
<evidence type="ECO:0000256" key="7">
    <source>
        <dbReference type="ARBA" id="ARBA00022490"/>
    </source>
</evidence>
<dbReference type="InterPro" id="IPR003599">
    <property type="entry name" value="Ig_sub"/>
</dbReference>
<evidence type="ECO:0000256" key="13">
    <source>
        <dbReference type="ARBA" id="ARBA00023136"/>
    </source>
</evidence>
<evidence type="ECO:0000256" key="18">
    <source>
        <dbReference type="ARBA" id="ARBA00076171"/>
    </source>
</evidence>
<evidence type="ECO:0000259" key="23">
    <source>
        <dbReference type="SMART" id="SM00409"/>
    </source>
</evidence>
<feature type="domain" description="Immunoglobulin" evidence="23">
    <location>
        <begin position="696"/>
        <end position="777"/>
    </location>
</feature>
<protein>
    <recommendedName>
        <fullName evidence="17">Copine-3</fullName>
    </recommendedName>
    <alternativeName>
        <fullName evidence="18">Copine III</fullName>
    </alternativeName>
</protein>
<evidence type="ECO:0000256" key="16">
    <source>
        <dbReference type="ARBA" id="ARBA00065466"/>
    </source>
</evidence>
<dbReference type="InterPro" id="IPR013783">
    <property type="entry name" value="Ig-like_fold"/>
</dbReference>
<evidence type="ECO:0000256" key="8">
    <source>
        <dbReference type="ARBA" id="ARBA00022553"/>
    </source>
</evidence>
<dbReference type="PANTHER" id="PTHR10857">
    <property type="entry name" value="COPINE"/>
    <property type="match status" value="1"/>
</dbReference>
<dbReference type="InterPro" id="IPR010734">
    <property type="entry name" value="Copine_C"/>
</dbReference>
<dbReference type="SUPFAM" id="SSF49562">
    <property type="entry name" value="C2 domain (Calcium/lipid-binding domain, CaLB)"/>
    <property type="match status" value="2"/>
</dbReference>
<evidence type="ECO:0000256" key="17">
    <source>
        <dbReference type="ARBA" id="ARBA00074834"/>
    </source>
</evidence>
<dbReference type="SMART" id="SM00406">
    <property type="entry name" value="IGv"/>
    <property type="match status" value="3"/>
</dbReference>
<evidence type="ECO:0000259" key="19">
    <source>
        <dbReference type="SMART" id="SM00239"/>
    </source>
</evidence>
<gene>
    <name evidence="24" type="ORF">OCTVUL_1B030634</name>
</gene>
<dbReference type="SUPFAM" id="SSF53300">
    <property type="entry name" value="vWA-like"/>
    <property type="match status" value="1"/>
</dbReference>
<dbReference type="CDD" id="cd04047">
    <property type="entry name" value="C2B_Copine"/>
    <property type="match status" value="1"/>
</dbReference>
<dbReference type="CDD" id="cd00096">
    <property type="entry name" value="Ig"/>
    <property type="match status" value="1"/>
</dbReference>
<dbReference type="GO" id="GO:0005634">
    <property type="term" value="C:nucleus"/>
    <property type="evidence" value="ECO:0007669"/>
    <property type="project" value="UniProtKB-SubCell"/>
</dbReference>
<keyword evidence="10" id="KW-0677">Repeat</keyword>
<dbReference type="Gene3D" id="2.60.40.10">
    <property type="entry name" value="Immunoglobulins"/>
    <property type="match status" value="3"/>
</dbReference>
<comment type="subcellular location">
    <subcellularLocation>
        <location evidence="3">Cell junction</location>
        <location evidence="3">Focal adhesion</location>
    </subcellularLocation>
    <subcellularLocation>
        <location evidence="2">Cell membrane</location>
    </subcellularLocation>
    <subcellularLocation>
        <location evidence="4">Cytoplasm</location>
    </subcellularLocation>
    <subcellularLocation>
        <location evidence="1">Nucleus</location>
    </subcellularLocation>
</comment>
<accession>A0AA36BPE9</accession>
<dbReference type="SMART" id="SM00408">
    <property type="entry name" value="IGc2"/>
    <property type="match status" value="3"/>
</dbReference>
<dbReference type="FunFam" id="2.60.40.150:FF:000099">
    <property type="entry name" value="Copine 3"/>
    <property type="match status" value="1"/>
</dbReference>
<feature type="domain" description="Immunoglobulin subtype 2" evidence="22">
    <location>
        <begin position="794"/>
        <end position="873"/>
    </location>
</feature>
<dbReference type="GO" id="GO:0071277">
    <property type="term" value="P:cellular response to calcium ion"/>
    <property type="evidence" value="ECO:0007669"/>
    <property type="project" value="UniProtKB-ARBA"/>
</dbReference>
<proteinExistence type="inferred from homology"/>
<dbReference type="SMART" id="SM00409">
    <property type="entry name" value="IG"/>
    <property type="match status" value="3"/>
</dbReference>
<evidence type="ECO:0000256" key="10">
    <source>
        <dbReference type="ARBA" id="ARBA00022737"/>
    </source>
</evidence>
<keyword evidence="11" id="KW-0106">Calcium</keyword>
<evidence type="ECO:0000256" key="12">
    <source>
        <dbReference type="ARBA" id="ARBA00022949"/>
    </source>
</evidence>
<dbReference type="InterPro" id="IPR013098">
    <property type="entry name" value="Ig_I-set"/>
</dbReference>